<protein>
    <recommendedName>
        <fullName evidence="1">GerMN domain-containing protein</fullName>
    </recommendedName>
</protein>
<proteinExistence type="predicted"/>
<reference evidence="2 3" key="1">
    <citation type="submission" date="2020-08" db="EMBL/GenBank/DDBJ databases">
        <title>Sequencing the genomes of 1000 actinobacteria strains.</title>
        <authorList>
            <person name="Klenk H.-P."/>
        </authorList>
    </citation>
    <scope>NUCLEOTIDE SEQUENCE [LARGE SCALE GENOMIC DNA]</scope>
    <source>
        <strain evidence="2 3">DSM 23889</strain>
    </source>
</reference>
<gene>
    <name evidence="2" type="ORF">BJ959_002055</name>
</gene>
<sequence length="564" mass="59592">MRRRLAVLLLLPLLLPALLLSGCVSVPFAGGVDPGGPIEGEVDVDFDFLPSGPSAGATQEEILRGFLAATTAAQDNYRIARSFLAEDVADAWNPYDSTLVRAREGAVERLDDATLTYSVPIVASVDAVGRYSVADSTSSQTLPAFRFVQEGGEWRIAELGDGILISQQAFPSAFSQHTIYYWDSAFRNLVPDLRWFPTRSEVATRIVRAVLEPPTSWLGQGATVSAIPEGTELALSPVSVVAGTAQIDLTSEVLTLSERERQRVRLQLAASLRAVSGVVGVDITVDQNLVAIPEWTSGAPDVVPQVDPRVLLRTDESFGFATGGEVEPLGALSTRVVELGATAVALAPGRTTLATALGPDGVWAVSAGEALPLLLDERPGLIAPSIDGYQFVWSVPATGSGAIRATELNGTVHEVEAALPDGSRVVRLAVSRDDARVLIMLDGRGGPRLVVAAVIRDETSGVPVRLGELREVPLNGDTAVDAAWVDEVRIASITRTDEQTLVELHEIGGRSRPLGLPRDAVQIVGGNGGTEGIRVLGADGVVFEPRGSGWQGTSLRASFLGTQQ</sequence>
<dbReference type="Pfam" id="PF25976">
    <property type="entry name" value="LpqB_N"/>
    <property type="match status" value="1"/>
</dbReference>
<comment type="caution">
    <text evidence="2">The sequence shown here is derived from an EMBL/GenBank/DDBJ whole genome shotgun (WGS) entry which is preliminary data.</text>
</comment>
<keyword evidence="3" id="KW-1185">Reference proteome</keyword>
<evidence type="ECO:0000259" key="1">
    <source>
        <dbReference type="SMART" id="SM00909"/>
    </source>
</evidence>
<evidence type="ECO:0000313" key="2">
    <source>
        <dbReference type="EMBL" id="MBB5618559.1"/>
    </source>
</evidence>
<dbReference type="InterPro" id="IPR019606">
    <property type="entry name" value="GerMN"/>
</dbReference>
<organism evidence="2 3">
    <name type="scientific">Microcella frigidaquae</name>
    <dbReference type="NCBI Taxonomy" id="424758"/>
    <lineage>
        <taxon>Bacteria</taxon>
        <taxon>Bacillati</taxon>
        <taxon>Actinomycetota</taxon>
        <taxon>Actinomycetes</taxon>
        <taxon>Micrococcales</taxon>
        <taxon>Microbacteriaceae</taxon>
        <taxon>Microcella</taxon>
    </lineage>
</organism>
<dbReference type="RefSeq" id="WP_165878975.1">
    <property type="nucleotide sequence ID" value="NZ_BAAANZ010000003.1"/>
</dbReference>
<dbReference type="PROSITE" id="PS51257">
    <property type="entry name" value="PROKAR_LIPOPROTEIN"/>
    <property type="match status" value="1"/>
</dbReference>
<dbReference type="InterPro" id="IPR059026">
    <property type="entry name" value="LpqB_N"/>
</dbReference>
<evidence type="ECO:0000313" key="3">
    <source>
        <dbReference type="Proteomes" id="UP000552883"/>
    </source>
</evidence>
<name>A0A840XRK9_9MICO</name>
<dbReference type="AlphaFoldDB" id="A0A840XRK9"/>
<dbReference type="EMBL" id="JACHBS010000001">
    <property type="protein sequence ID" value="MBB5618559.1"/>
    <property type="molecule type" value="Genomic_DNA"/>
</dbReference>
<dbReference type="Proteomes" id="UP000552883">
    <property type="component" value="Unassembled WGS sequence"/>
</dbReference>
<dbReference type="Pfam" id="PF10646">
    <property type="entry name" value="Germane"/>
    <property type="match status" value="1"/>
</dbReference>
<feature type="domain" description="GerMN" evidence="1">
    <location>
        <begin position="203"/>
        <end position="294"/>
    </location>
</feature>
<accession>A0A840XRK9</accession>
<dbReference type="SMART" id="SM00909">
    <property type="entry name" value="Germane"/>
    <property type="match status" value="1"/>
</dbReference>